<evidence type="ECO:0000256" key="10">
    <source>
        <dbReference type="ARBA" id="ARBA00023012"/>
    </source>
</evidence>
<evidence type="ECO:0000313" key="14">
    <source>
        <dbReference type="EMBL" id="RST93136.1"/>
    </source>
</evidence>
<keyword evidence="8" id="KW-0418">Kinase</keyword>
<evidence type="ECO:0000256" key="2">
    <source>
        <dbReference type="ARBA" id="ARBA00004651"/>
    </source>
</evidence>
<name>A0A429ZHH3_9ENTE</name>
<keyword evidence="9" id="KW-0067">ATP-binding</keyword>
<dbReference type="AlphaFoldDB" id="A0A429ZHH3"/>
<dbReference type="GO" id="GO:0005524">
    <property type="term" value="F:ATP binding"/>
    <property type="evidence" value="ECO:0007669"/>
    <property type="project" value="UniProtKB-KW"/>
</dbReference>
<keyword evidence="15" id="KW-1185">Reference proteome</keyword>
<dbReference type="OrthoDB" id="9762826at2"/>
<evidence type="ECO:0000256" key="1">
    <source>
        <dbReference type="ARBA" id="ARBA00000085"/>
    </source>
</evidence>
<keyword evidence="12" id="KW-0175">Coiled coil</keyword>
<evidence type="ECO:0000313" key="15">
    <source>
        <dbReference type="Proteomes" id="UP000288490"/>
    </source>
</evidence>
<dbReference type="GO" id="GO:0000155">
    <property type="term" value="F:phosphorelay sensor kinase activity"/>
    <property type="evidence" value="ECO:0007669"/>
    <property type="project" value="InterPro"/>
</dbReference>
<dbReference type="PANTHER" id="PTHR45528:SF1">
    <property type="entry name" value="SENSOR HISTIDINE KINASE CPXA"/>
    <property type="match status" value="1"/>
</dbReference>
<dbReference type="Gene3D" id="3.30.565.10">
    <property type="entry name" value="Histidine kinase-like ATPase, C-terminal domain"/>
    <property type="match status" value="1"/>
</dbReference>
<protein>
    <recommendedName>
        <fullName evidence="3">histidine kinase</fullName>
        <ecNumber evidence="3">2.7.13.3</ecNumber>
    </recommendedName>
</protein>
<keyword evidence="5" id="KW-0597">Phosphoprotein</keyword>
<dbReference type="EC" id="2.7.13.3" evidence="3"/>
<comment type="catalytic activity">
    <reaction evidence="1">
        <text>ATP + protein L-histidine = ADP + protein N-phospho-L-histidine.</text>
        <dbReference type="EC" id="2.7.13.3"/>
    </reaction>
</comment>
<dbReference type="GO" id="GO:0005886">
    <property type="term" value="C:plasma membrane"/>
    <property type="evidence" value="ECO:0007669"/>
    <property type="project" value="UniProtKB-SubCell"/>
</dbReference>
<comment type="caution">
    <text evidence="14">The sequence shown here is derived from an EMBL/GenBank/DDBJ whole genome shotgun (WGS) entry which is preliminary data.</text>
</comment>
<dbReference type="PANTHER" id="PTHR45528">
    <property type="entry name" value="SENSOR HISTIDINE KINASE CPXA"/>
    <property type="match status" value="1"/>
</dbReference>
<evidence type="ECO:0000256" key="4">
    <source>
        <dbReference type="ARBA" id="ARBA00022475"/>
    </source>
</evidence>
<keyword evidence="7" id="KW-0547">Nucleotide-binding</keyword>
<evidence type="ECO:0000256" key="12">
    <source>
        <dbReference type="SAM" id="Coils"/>
    </source>
</evidence>
<keyword evidence="10" id="KW-0902">Two-component regulatory system</keyword>
<evidence type="ECO:0000256" key="7">
    <source>
        <dbReference type="ARBA" id="ARBA00022741"/>
    </source>
</evidence>
<organism evidence="14 15">
    <name type="scientific">Vagococcus bubulae</name>
    <dbReference type="NCBI Taxonomy" id="1977868"/>
    <lineage>
        <taxon>Bacteria</taxon>
        <taxon>Bacillati</taxon>
        <taxon>Bacillota</taxon>
        <taxon>Bacilli</taxon>
        <taxon>Lactobacillales</taxon>
        <taxon>Enterococcaceae</taxon>
        <taxon>Vagococcus</taxon>
    </lineage>
</organism>
<dbReference type="InterPro" id="IPR036890">
    <property type="entry name" value="HATPase_C_sf"/>
</dbReference>
<evidence type="ECO:0000256" key="9">
    <source>
        <dbReference type="ARBA" id="ARBA00022840"/>
    </source>
</evidence>
<dbReference type="SUPFAM" id="SSF47384">
    <property type="entry name" value="Homodimeric domain of signal transducing histidine kinase"/>
    <property type="match status" value="1"/>
</dbReference>
<feature type="coiled-coil region" evidence="12">
    <location>
        <begin position="156"/>
        <end position="228"/>
    </location>
</feature>
<gene>
    <name evidence="14" type="ORF">CBF36_07945</name>
</gene>
<evidence type="ECO:0000256" key="13">
    <source>
        <dbReference type="SAM" id="Phobius"/>
    </source>
</evidence>
<sequence>MKRKDRYNLKKMTIFFSILLTLFTFFVIIVILTLQIGKQIEGKQKENFESHIEDIKVGLSKKDMAEVLDEYTQQGYSIIVFDQSDNIVYPETADKTNLLLNPNGLVSSFSVNDQRVVVSYPMSISSEDATMAYLSILPIIIIVLMVVVFLILRLYLNVLKKEMDKIKELILDIKQNNLNYVYNLSHYNIKVSEFSDMAEQLKEMYQENQLKEQALNSEINKVNKLQANSVSLFNSIAHEMKTPLMSSRLLMERIEYDDLNTKNRGILEDLSGELVFLENFTKEMLFVAQRKNQSFSFFENSVCEAITKIEKNYYVLLNEKHIVMKISVKEDFLMNLDRLLIEKVLSNLISNAIYYSSDYSTVEIDITSCSITIINPIDSILKEEDIFTNNQTGIGLFLIDMMLLESDYHHTITKTDNCYKVMISIN</sequence>
<keyword evidence="6" id="KW-0808">Transferase</keyword>
<dbReference type="RefSeq" id="WP_125957920.1">
    <property type="nucleotide sequence ID" value="NZ_NGJT01000013.1"/>
</dbReference>
<evidence type="ECO:0000256" key="5">
    <source>
        <dbReference type="ARBA" id="ARBA00022553"/>
    </source>
</evidence>
<evidence type="ECO:0000256" key="3">
    <source>
        <dbReference type="ARBA" id="ARBA00012438"/>
    </source>
</evidence>
<dbReference type="InterPro" id="IPR050398">
    <property type="entry name" value="HssS/ArlS-like"/>
</dbReference>
<proteinExistence type="predicted"/>
<dbReference type="EMBL" id="NGJT01000013">
    <property type="protein sequence ID" value="RST93136.1"/>
    <property type="molecule type" value="Genomic_DNA"/>
</dbReference>
<reference evidence="14 15" key="1">
    <citation type="submission" date="2017-05" db="EMBL/GenBank/DDBJ databases">
        <title>Vagococcus spp. assemblies.</title>
        <authorList>
            <person name="Gulvik C.A."/>
        </authorList>
    </citation>
    <scope>NUCLEOTIDE SEQUENCE [LARGE SCALE GENOMIC DNA]</scope>
    <source>
        <strain evidence="14 15">SS1994</strain>
    </source>
</reference>
<keyword evidence="11 13" id="KW-0472">Membrane</keyword>
<feature type="transmembrane region" description="Helical" evidence="13">
    <location>
        <begin position="12"/>
        <end position="36"/>
    </location>
</feature>
<dbReference type="Proteomes" id="UP000288490">
    <property type="component" value="Unassembled WGS sequence"/>
</dbReference>
<dbReference type="InterPro" id="IPR036097">
    <property type="entry name" value="HisK_dim/P_sf"/>
</dbReference>
<dbReference type="SUPFAM" id="SSF55874">
    <property type="entry name" value="ATPase domain of HSP90 chaperone/DNA topoisomerase II/histidine kinase"/>
    <property type="match status" value="1"/>
</dbReference>
<keyword evidence="13" id="KW-1133">Transmembrane helix</keyword>
<comment type="subcellular location">
    <subcellularLocation>
        <location evidence="2">Cell membrane</location>
        <topology evidence="2">Multi-pass membrane protein</topology>
    </subcellularLocation>
</comment>
<evidence type="ECO:0000256" key="11">
    <source>
        <dbReference type="ARBA" id="ARBA00023136"/>
    </source>
</evidence>
<feature type="transmembrane region" description="Helical" evidence="13">
    <location>
        <begin position="131"/>
        <end position="156"/>
    </location>
</feature>
<evidence type="ECO:0000256" key="6">
    <source>
        <dbReference type="ARBA" id="ARBA00022679"/>
    </source>
</evidence>
<accession>A0A429ZHH3</accession>
<evidence type="ECO:0000256" key="8">
    <source>
        <dbReference type="ARBA" id="ARBA00022777"/>
    </source>
</evidence>
<keyword evidence="13" id="KW-0812">Transmembrane</keyword>
<keyword evidence="4" id="KW-1003">Cell membrane</keyword>